<dbReference type="EMBL" id="JPOS01000083">
    <property type="protein sequence ID" value="KGE85940.1"/>
    <property type="molecule type" value="Genomic_DNA"/>
</dbReference>
<name>A0A098S1E8_9BACT</name>
<organism evidence="2 3">
    <name type="scientific">Phaeodactylibacter xiamenensis</name>
    <dbReference type="NCBI Taxonomy" id="1524460"/>
    <lineage>
        <taxon>Bacteria</taxon>
        <taxon>Pseudomonadati</taxon>
        <taxon>Bacteroidota</taxon>
        <taxon>Saprospiria</taxon>
        <taxon>Saprospirales</taxon>
        <taxon>Haliscomenobacteraceae</taxon>
        <taxon>Phaeodactylibacter</taxon>
    </lineage>
</organism>
<reference evidence="2 3" key="1">
    <citation type="journal article" date="2014" name="Int. J. Syst. Evol. Microbiol.">
        <title>Phaeodactylibacter xiamenensis gen. nov., sp. nov., a member of the family Saprospiraceae isolated from the marine alga Phaeodactylum tricornutum.</title>
        <authorList>
            <person name="Chen Z.Jr."/>
            <person name="Lei X."/>
            <person name="Lai Q."/>
            <person name="Li Y."/>
            <person name="Zhang B."/>
            <person name="Zhang J."/>
            <person name="Zhang H."/>
            <person name="Yang L."/>
            <person name="Zheng W."/>
            <person name="Tian Y."/>
            <person name="Yu Z."/>
            <person name="Xu H.Jr."/>
            <person name="Zheng T."/>
        </authorList>
    </citation>
    <scope>NUCLEOTIDE SEQUENCE [LARGE SCALE GENOMIC DNA]</scope>
    <source>
        <strain evidence="2 3">KD52</strain>
    </source>
</reference>
<evidence type="ECO:0000256" key="1">
    <source>
        <dbReference type="SAM" id="Phobius"/>
    </source>
</evidence>
<dbReference type="STRING" id="1524460.IX84_25390"/>
<evidence type="ECO:0000313" key="2">
    <source>
        <dbReference type="EMBL" id="KGE85940.1"/>
    </source>
</evidence>
<dbReference type="Proteomes" id="UP000029736">
    <property type="component" value="Unassembled WGS sequence"/>
</dbReference>
<comment type="caution">
    <text evidence="2">The sequence shown here is derived from an EMBL/GenBank/DDBJ whole genome shotgun (WGS) entry which is preliminary data.</text>
</comment>
<proteinExistence type="predicted"/>
<dbReference type="AlphaFoldDB" id="A0A098S1E8"/>
<gene>
    <name evidence="2" type="ORF">IX84_25390</name>
</gene>
<sequence length="128" mass="14544">MLLLLLPYLIMVVVNEVSRWRQPGVFKYKGGVTYGVSIPAINPSEGDPDRCTWRCHDDTEYCLNHHVEHPPAEWLKGAYFGIIRLLAGTGAYGLSNVLLLGAGWPFMMLLLLIGVVRMRRKIKSLRYE</sequence>
<accession>A0A098S1E8</accession>
<keyword evidence="1" id="KW-0812">Transmembrane</keyword>
<feature type="transmembrane region" description="Helical" evidence="1">
    <location>
        <begin position="97"/>
        <end position="116"/>
    </location>
</feature>
<keyword evidence="1" id="KW-1133">Transmembrane helix</keyword>
<keyword evidence="1" id="KW-0472">Membrane</keyword>
<protein>
    <submittedName>
        <fullName evidence="2">Uncharacterized protein</fullName>
    </submittedName>
</protein>
<keyword evidence="3" id="KW-1185">Reference proteome</keyword>
<evidence type="ECO:0000313" key="3">
    <source>
        <dbReference type="Proteomes" id="UP000029736"/>
    </source>
</evidence>